<dbReference type="OrthoDB" id="9780943at2"/>
<dbReference type="Gene3D" id="3.40.190.10">
    <property type="entry name" value="Periplasmic binding protein-like II"/>
    <property type="match status" value="1"/>
</dbReference>
<name>A0A3N1MAJ6_9PROT</name>
<dbReference type="Gene3D" id="3.40.190.150">
    <property type="entry name" value="Bordetella uptake gene, domain 1"/>
    <property type="match status" value="1"/>
</dbReference>
<sequence>MKRHAKVGARVALLLAAALTVSGFAGAKPECIAPAAPGGGWDFTCRTVGRLLHELKIVDRPIQVTNMPGAVGAVAFAHVSENRMKDGNLIVAASSVGMTQIAQKRYPGDAERMRWLGMLGADTGVVMVKADSPYKTLADLINAMKANPGVAVTGGSSGAGGYDHLRLLLVARAAGIPGPDLRKIRWVQFDGGSSAVTQMLGGHIGVVTTDLGEISGFVESGQVRVLAALSQDRLPGKFANLPTAREQGYDVVGLNWRGFYTGGQVTDAEYAKMVDGLKRLYDTDEWKKTAEASGLTPNWIGGKDFEAYVRKSVADLRSLSLEIGVIK</sequence>
<evidence type="ECO:0000256" key="2">
    <source>
        <dbReference type="SAM" id="SignalP"/>
    </source>
</evidence>
<gene>
    <name evidence="3" type="ORF">EDC65_2085</name>
</gene>
<evidence type="ECO:0000313" key="3">
    <source>
        <dbReference type="EMBL" id="ROQ00289.1"/>
    </source>
</evidence>
<proteinExistence type="inferred from homology"/>
<dbReference type="AlphaFoldDB" id="A0A3N1MAJ6"/>
<accession>A0A3N1MAJ6</accession>
<dbReference type="CDD" id="cd07012">
    <property type="entry name" value="PBP2_Bug_TTT"/>
    <property type="match status" value="1"/>
</dbReference>
<reference evidence="3 4" key="1">
    <citation type="submission" date="2018-11" db="EMBL/GenBank/DDBJ databases">
        <title>Genomic Encyclopedia of Type Strains, Phase IV (KMG-IV): sequencing the most valuable type-strain genomes for metagenomic binning, comparative biology and taxonomic classification.</title>
        <authorList>
            <person name="Goeker M."/>
        </authorList>
    </citation>
    <scope>NUCLEOTIDE SEQUENCE [LARGE SCALE GENOMIC DNA]</scope>
    <source>
        <strain evidence="3 4">DSM 5900</strain>
    </source>
</reference>
<feature type="signal peptide" evidence="2">
    <location>
        <begin position="1"/>
        <end position="27"/>
    </location>
</feature>
<dbReference type="InterPro" id="IPR042100">
    <property type="entry name" value="Bug_dom1"/>
</dbReference>
<protein>
    <submittedName>
        <fullName evidence="3">Putative tricarboxylic transport membrane protein</fullName>
    </submittedName>
</protein>
<dbReference type="PANTHER" id="PTHR42928:SF3">
    <property type="entry name" value="UPF0065 PROTEIN YFLP"/>
    <property type="match status" value="1"/>
</dbReference>
<dbReference type="Pfam" id="PF03401">
    <property type="entry name" value="TctC"/>
    <property type="match status" value="1"/>
</dbReference>
<dbReference type="EMBL" id="RJKX01000013">
    <property type="protein sequence ID" value="ROQ00289.1"/>
    <property type="molecule type" value="Genomic_DNA"/>
</dbReference>
<organism evidence="3 4">
    <name type="scientific">Stella humosa</name>
    <dbReference type="NCBI Taxonomy" id="94"/>
    <lineage>
        <taxon>Bacteria</taxon>
        <taxon>Pseudomonadati</taxon>
        <taxon>Pseudomonadota</taxon>
        <taxon>Alphaproteobacteria</taxon>
        <taxon>Rhodospirillales</taxon>
        <taxon>Stellaceae</taxon>
        <taxon>Stella</taxon>
    </lineage>
</organism>
<keyword evidence="2" id="KW-0732">Signal</keyword>
<dbReference type="Proteomes" id="UP000278222">
    <property type="component" value="Unassembled WGS sequence"/>
</dbReference>
<dbReference type="InterPro" id="IPR005064">
    <property type="entry name" value="BUG"/>
</dbReference>
<feature type="chain" id="PRO_5018050679" evidence="2">
    <location>
        <begin position="28"/>
        <end position="327"/>
    </location>
</feature>
<comment type="caution">
    <text evidence="3">The sequence shown here is derived from an EMBL/GenBank/DDBJ whole genome shotgun (WGS) entry which is preliminary data.</text>
</comment>
<dbReference type="RefSeq" id="WP_123689584.1">
    <property type="nucleotide sequence ID" value="NZ_AP019700.1"/>
</dbReference>
<dbReference type="SUPFAM" id="SSF53850">
    <property type="entry name" value="Periplasmic binding protein-like II"/>
    <property type="match status" value="1"/>
</dbReference>
<keyword evidence="4" id="KW-1185">Reference proteome</keyword>
<evidence type="ECO:0000313" key="4">
    <source>
        <dbReference type="Proteomes" id="UP000278222"/>
    </source>
</evidence>
<comment type="similarity">
    <text evidence="1">Belongs to the UPF0065 (bug) family.</text>
</comment>
<dbReference type="PIRSF" id="PIRSF017082">
    <property type="entry name" value="YflP"/>
    <property type="match status" value="1"/>
</dbReference>
<evidence type="ECO:0000256" key="1">
    <source>
        <dbReference type="ARBA" id="ARBA00006987"/>
    </source>
</evidence>
<dbReference type="PANTHER" id="PTHR42928">
    <property type="entry name" value="TRICARBOXYLATE-BINDING PROTEIN"/>
    <property type="match status" value="1"/>
</dbReference>